<dbReference type="GO" id="GO:0071555">
    <property type="term" value="P:cell wall organization"/>
    <property type="evidence" value="ECO:0007669"/>
    <property type="project" value="UniProtKB-KW"/>
</dbReference>
<feature type="domain" description="N-acetylmuramoyl-L-alanine amidase" evidence="5">
    <location>
        <begin position="17"/>
        <end position="161"/>
    </location>
</feature>
<dbReference type="InterPro" id="IPR051206">
    <property type="entry name" value="NAMLAA_amidase_2"/>
</dbReference>
<evidence type="ECO:0000313" key="6">
    <source>
        <dbReference type="EMBL" id="GHE25258.1"/>
    </source>
</evidence>
<comment type="caution">
    <text evidence="6">The sequence shown here is derived from an EMBL/GenBank/DDBJ whole genome shotgun (WGS) entry which is preliminary data.</text>
</comment>
<dbReference type="PANTHER" id="PTHR30417">
    <property type="entry name" value="N-ACETYLMURAMOYL-L-ALANINE AMIDASE AMID"/>
    <property type="match status" value="1"/>
</dbReference>
<dbReference type="CDD" id="cd06583">
    <property type="entry name" value="PGRP"/>
    <property type="match status" value="1"/>
</dbReference>
<dbReference type="Pfam" id="PF01510">
    <property type="entry name" value="Amidase_2"/>
    <property type="match status" value="1"/>
</dbReference>
<evidence type="ECO:0000256" key="1">
    <source>
        <dbReference type="ARBA" id="ARBA00001561"/>
    </source>
</evidence>
<organism evidence="6 7">
    <name type="scientific">Vulcaniibacterium thermophilum</name>
    <dbReference type="NCBI Taxonomy" id="1169913"/>
    <lineage>
        <taxon>Bacteria</taxon>
        <taxon>Pseudomonadati</taxon>
        <taxon>Pseudomonadota</taxon>
        <taxon>Gammaproteobacteria</taxon>
        <taxon>Lysobacterales</taxon>
        <taxon>Lysobacteraceae</taxon>
        <taxon>Vulcaniibacterium</taxon>
    </lineage>
</organism>
<dbReference type="GO" id="GO:0009254">
    <property type="term" value="P:peptidoglycan turnover"/>
    <property type="evidence" value="ECO:0007669"/>
    <property type="project" value="TreeGrafter"/>
</dbReference>
<reference evidence="6" key="2">
    <citation type="submission" date="2020-09" db="EMBL/GenBank/DDBJ databases">
        <authorList>
            <person name="Sun Q."/>
            <person name="Kim S."/>
        </authorList>
    </citation>
    <scope>NUCLEOTIDE SEQUENCE</scope>
    <source>
        <strain evidence="6">KCTC 32020</strain>
    </source>
</reference>
<dbReference type="EC" id="3.5.1.28" evidence="2"/>
<dbReference type="Proteomes" id="UP000636453">
    <property type="component" value="Unassembled WGS sequence"/>
</dbReference>
<accession>A0A919D8R7</accession>
<dbReference type="PANTHER" id="PTHR30417:SF1">
    <property type="entry name" value="N-ACETYLMURAMOYL-L-ALANINE AMIDASE AMID"/>
    <property type="match status" value="1"/>
</dbReference>
<name>A0A919D8R7_9GAMM</name>
<reference evidence="6" key="1">
    <citation type="journal article" date="2014" name="Int. J. Syst. Evol. Microbiol.">
        <title>Complete genome sequence of Corynebacterium casei LMG S-19264T (=DSM 44701T), isolated from a smear-ripened cheese.</title>
        <authorList>
            <consortium name="US DOE Joint Genome Institute (JGI-PGF)"/>
            <person name="Walter F."/>
            <person name="Albersmeier A."/>
            <person name="Kalinowski J."/>
            <person name="Ruckert C."/>
        </authorList>
    </citation>
    <scope>NUCLEOTIDE SEQUENCE</scope>
    <source>
        <strain evidence="6">KCTC 32020</strain>
    </source>
</reference>
<dbReference type="GO" id="GO:0009253">
    <property type="term" value="P:peptidoglycan catabolic process"/>
    <property type="evidence" value="ECO:0007669"/>
    <property type="project" value="InterPro"/>
</dbReference>
<dbReference type="SMART" id="SM00644">
    <property type="entry name" value="Ami_2"/>
    <property type="match status" value="1"/>
</dbReference>
<dbReference type="GO" id="GO:0019867">
    <property type="term" value="C:outer membrane"/>
    <property type="evidence" value="ECO:0007669"/>
    <property type="project" value="TreeGrafter"/>
</dbReference>
<dbReference type="EMBL" id="BNCF01000001">
    <property type="protein sequence ID" value="GHE25258.1"/>
    <property type="molecule type" value="Genomic_DNA"/>
</dbReference>
<dbReference type="Gene3D" id="3.40.80.10">
    <property type="entry name" value="Peptidoglycan recognition protein-like"/>
    <property type="match status" value="1"/>
</dbReference>
<evidence type="ECO:0000256" key="4">
    <source>
        <dbReference type="ARBA" id="ARBA00023316"/>
    </source>
</evidence>
<protein>
    <recommendedName>
        <fullName evidence="2">N-acetylmuramoyl-L-alanine amidase</fullName>
        <ecNumber evidence="2">3.5.1.28</ecNumber>
    </recommendedName>
</protein>
<gene>
    <name evidence="6" type="ORF">GCM10007167_01870</name>
</gene>
<dbReference type="RefSeq" id="WP_146471827.1">
    <property type="nucleotide sequence ID" value="NZ_BNCF01000001.1"/>
</dbReference>
<evidence type="ECO:0000256" key="3">
    <source>
        <dbReference type="ARBA" id="ARBA00022801"/>
    </source>
</evidence>
<evidence type="ECO:0000313" key="7">
    <source>
        <dbReference type="Proteomes" id="UP000636453"/>
    </source>
</evidence>
<proteinExistence type="predicted"/>
<evidence type="ECO:0000259" key="5">
    <source>
        <dbReference type="SMART" id="SM00644"/>
    </source>
</evidence>
<keyword evidence="7" id="KW-1185">Reference proteome</keyword>
<dbReference type="SUPFAM" id="SSF55846">
    <property type="entry name" value="N-acetylmuramoyl-L-alanine amidase-like"/>
    <property type="match status" value="1"/>
</dbReference>
<sequence length="191" mass="21643">MQPLTALPVRLHWLPYAERLEARPVESIDLAVIHCTELPDLATAREYGERVLYPASGTGNSGHFYIDRDGRIEQYVPPGRIAHHVRGYNARSVGIELVNRGRWPHWLDSRHQTMDEPYPDAQIDALVRLLRALGGALPALRWIAGHEDLDREDVPASDDPAVRVRRKRDPGPHFPWPRVLAQCGLERLPAP</sequence>
<dbReference type="InterPro" id="IPR002502">
    <property type="entry name" value="Amidase_domain"/>
</dbReference>
<dbReference type="GO" id="GO:0008745">
    <property type="term" value="F:N-acetylmuramoyl-L-alanine amidase activity"/>
    <property type="evidence" value="ECO:0007669"/>
    <property type="project" value="UniProtKB-EC"/>
</dbReference>
<dbReference type="InterPro" id="IPR036505">
    <property type="entry name" value="Amidase/PGRP_sf"/>
</dbReference>
<dbReference type="AlphaFoldDB" id="A0A919D8R7"/>
<keyword evidence="3" id="KW-0378">Hydrolase</keyword>
<evidence type="ECO:0000256" key="2">
    <source>
        <dbReference type="ARBA" id="ARBA00011901"/>
    </source>
</evidence>
<keyword evidence="4" id="KW-0961">Cell wall biogenesis/degradation</keyword>
<dbReference type="OrthoDB" id="9794842at2"/>
<comment type="catalytic activity">
    <reaction evidence="1">
        <text>Hydrolyzes the link between N-acetylmuramoyl residues and L-amino acid residues in certain cell-wall glycopeptides.</text>
        <dbReference type="EC" id="3.5.1.28"/>
    </reaction>
</comment>